<keyword evidence="3" id="KW-0862">Zinc</keyword>
<keyword evidence="6" id="KW-1185">Reference proteome</keyword>
<feature type="domain" description="ZZ-type" evidence="4">
    <location>
        <begin position="102"/>
        <end position="147"/>
    </location>
</feature>
<comment type="caution">
    <text evidence="5">The sequence shown here is derived from an EMBL/GenBank/DDBJ whole genome shotgun (WGS) entry which is preliminary data.</text>
</comment>
<evidence type="ECO:0000256" key="3">
    <source>
        <dbReference type="ARBA" id="ARBA00022833"/>
    </source>
</evidence>
<accession>A0ABD3GAL9</accession>
<reference evidence="5 6" key="1">
    <citation type="submission" date="2024-09" db="EMBL/GenBank/DDBJ databases">
        <title>Chromosome-scale assembly of Riccia sorocarpa.</title>
        <authorList>
            <person name="Paukszto L."/>
        </authorList>
    </citation>
    <scope>NUCLEOTIDE SEQUENCE [LARGE SCALE GENOMIC DNA]</scope>
    <source>
        <strain evidence="5">LP-2024</strain>
        <tissue evidence="5">Aerial parts of the thallus</tissue>
    </source>
</reference>
<evidence type="ECO:0000256" key="2">
    <source>
        <dbReference type="ARBA" id="ARBA00022771"/>
    </source>
</evidence>
<evidence type="ECO:0000259" key="4">
    <source>
        <dbReference type="SMART" id="SM00291"/>
    </source>
</evidence>
<evidence type="ECO:0000313" key="5">
    <source>
        <dbReference type="EMBL" id="KAL3675642.1"/>
    </source>
</evidence>
<dbReference type="GO" id="GO:0008270">
    <property type="term" value="F:zinc ion binding"/>
    <property type="evidence" value="ECO:0007669"/>
    <property type="project" value="UniProtKB-KW"/>
</dbReference>
<dbReference type="Proteomes" id="UP001633002">
    <property type="component" value="Unassembled WGS sequence"/>
</dbReference>
<name>A0ABD3GAL9_9MARC</name>
<keyword evidence="1" id="KW-0479">Metal-binding</keyword>
<organism evidence="5 6">
    <name type="scientific">Riccia sorocarpa</name>
    <dbReference type="NCBI Taxonomy" id="122646"/>
    <lineage>
        <taxon>Eukaryota</taxon>
        <taxon>Viridiplantae</taxon>
        <taxon>Streptophyta</taxon>
        <taxon>Embryophyta</taxon>
        <taxon>Marchantiophyta</taxon>
        <taxon>Marchantiopsida</taxon>
        <taxon>Marchantiidae</taxon>
        <taxon>Marchantiales</taxon>
        <taxon>Ricciaceae</taxon>
        <taxon>Riccia</taxon>
    </lineage>
</organism>
<dbReference type="InterPro" id="IPR043145">
    <property type="entry name" value="Znf_ZZ_sf"/>
</dbReference>
<dbReference type="Gene3D" id="3.30.60.90">
    <property type="match status" value="3"/>
</dbReference>
<dbReference type="PANTHER" id="PTHR20930:SF0">
    <property type="entry name" value="PROTEIN ILRUN"/>
    <property type="match status" value="1"/>
</dbReference>
<proteinExistence type="predicted"/>
<dbReference type="AlphaFoldDB" id="A0ABD3GAL9"/>
<feature type="domain" description="ZZ-type" evidence="4">
    <location>
        <begin position="44"/>
        <end position="90"/>
    </location>
</feature>
<keyword evidence="2" id="KW-0863">Zinc-finger</keyword>
<evidence type="ECO:0000313" key="6">
    <source>
        <dbReference type="Proteomes" id="UP001633002"/>
    </source>
</evidence>
<dbReference type="EMBL" id="JBJQOH010000008">
    <property type="protein sequence ID" value="KAL3675642.1"/>
    <property type="molecule type" value="Genomic_DNA"/>
</dbReference>
<dbReference type="Pfam" id="PF00569">
    <property type="entry name" value="ZZ"/>
    <property type="match status" value="2"/>
</dbReference>
<evidence type="ECO:0000256" key="1">
    <source>
        <dbReference type="ARBA" id="ARBA00022723"/>
    </source>
</evidence>
<dbReference type="SMART" id="SM00291">
    <property type="entry name" value="ZnF_ZZ"/>
    <property type="match status" value="2"/>
</dbReference>
<dbReference type="PANTHER" id="PTHR20930">
    <property type="entry name" value="OVARIAN CARCINOMA ANTIGEN CA125-RELATED"/>
    <property type="match status" value="1"/>
</dbReference>
<gene>
    <name evidence="5" type="ORF">R1sor_025590</name>
</gene>
<sequence length="386" mass="44420">MAYRKFPQMKSSEYRKQNPLSEATAKQLAEYQSPNGGNVGHPWIHTGFNCSGCSTSPITGFLYKYKSRSDYYLCGTCFKKQPSEERQEFLRFERALTTPPYHMHCVECDECGVAPILGPRYRQKTDWNHNLCAACFGRLKVNKLSSHQTESPSAFELLEETTARSGMNMRRTVFHYGVKCDGCKCSPICGPRYSLKLDHEGQTDEDSPAEINLCLVCFDNQYNSGNFKEQDDHRATGRKFRRVLRPEGRSAVHVEILSCRNCNATPICGPAYLHIKGKEALCLSCYMTLKNEKQVSYVRLEAPTQLNPALGNITEEEVKNYLERRKPACWCEEDLLEATMVAQRQLKFRHKLVWNPVKRNLRLQQEIQNWSLKIVHEDGSWSWAYP</sequence>
<dbReference type="InterPro" id="IPR000433">
    <property type="entry name" value="Znf_ZZ"/>
</dbReference>
<protein>
    <recommendedName>
        <fullName evidence="4">ZZ-type domain-containing protein</fullName>
    </recommendedName>
</protein>
<dbReference type="SUPFAM" id="SSF57850">
    <property type="entry name" value="RING/U-box"/>
    <property type="match status" value="2"/>
</dbReference>